<dbReference type="AlphaFoldDB" id="A0AA39N9N7"/>
<proteinExistence type="predicted"/>
<evidence type="ECO:0000313" key="1">
    <source>
        <dbReference type="EMBL" id="KAK0461583.1"/>
    </source>
</evidence>
<gene>
    <name evidence="1" type="ORF">IW261DRAFT_1576711</name>
</gene>
<dbReference type="Proteomes" id="UP001175227">
    <property type="component" value="Unassembled WGS sequence"/>
</dbReference>
<accession>A0AA39N9N7</accession>
<organism evidence="1 2">
    <name type="scientific">Armillaria novae-zelandiae</name>
    <dbReference type="NCBI Taxonomy" id="153914"/>
    <lineage>
        <taxon>Eukaryota</taxon>
        <taxon>Fungi</taxon>
        <taxon>Dikarya</taxon>
        <taxon>Basidiomycota</taxon>
        <taxon>Agaricomycotina</taxon>
        <taxon>Agaricomycetes</taxon>
        <taxon>Agaricomycetidae</taxon>
        <taxon>Agaricales</taxon>
        <taxon>Marasmiineae</taxon>
        <taxon>Physalacriaceae</taxon>
        <taxon>Armillaria</taxon>
    </lineage>
</organism>
<keyword evidence="2" id="KW-1185">Reference proteome</keyword>
<evidence type="ECO:0000313" key="2">
    <source>
        <dbReference type="Proteomes" id="UP001175227"/>
    </source>
</evidence>
<protein>
    <submittedName>
        <fullName evidence="1">Uncharacterized protein</fullName>
    </submittedName>
</protein>
<dbReference type="EMBL" id="JAUEPR010000139">
    <property type="protein sequence ID" value="KAK0461583.1"/>
    <property type="molecule type" value="Genomic_DNA"/>
</dbReference>
<name>A0AA39N9N7_9AGAR</name>
<sequence>MILPLGIRDPILNIKQERLVENYHFQDVARRDTLWKEQEAILAIDNAEDVDDAQPDERQASTVTLHLPSENDAESQYDGSVHTTIGTSRAPSIVSKRPTKVSDFLPSLLGKILQCIPCLRPDLDIYDRDLSDDPLRGFDLFGNTPPDTMPVIELDALKRIEADYQERIEAKVQADIDRAREQDEPLHPQLQSKMPKREHECLPVEIIAMSVTEDANSGTNI</sequence>
<reference evidence="1" key="1">
    <citation type="submission" date="2023-06" db="EMBL/GenBank/DDBJ databases">
        <authorList>
            <consortium name="Lawrence Berkeley National Laboratory"/>
            <person name="Ahrendt S."/>
            <person name="Sahu N."/>
            <person name="Indic B."/>
            <person name="Wong-Bajracharya J."/>
            <person name="Merenyi Z."/>
            <person name="Ke H.-M."/>
            <person name="Monk M."/>
            <person name="Kocsube S."/>
            <person name="Drula E."/>
            <person name="Lipzen A."/>
            <person name="Balint B."/>
            <person name="Henrissat B."/>
            <person name="Andreopoulos B."/>
            <person name="Martin F.M."/>
            <person name="Harder C.B."/>
            <person name="Rigling D."/>
            <person name="Ford K.L."/>
            <person name="Foster G.D."/>
            <person name="Pangilinan J."/>
            <person name="Papanicolaou A."/>
            <person name="Barry K."/>
            <person name="LaButti K."/>
            <person name="Viragh M."/>
            <person name="Koriabine M."/>
            <person name="Yan M."/>
            <person name="Riley R."/>
            <person name="Champramary S."/>
            <person name="Plett K.L."/>
            <person name="Tsai I.J."/>
            <person name="Slot J."/>
            <person name="Sipos G."/>
            <person name="Plett J."/>
            <person name="Nagy L.G."/>
            <person name="Grigoriev I.V."/>
        </authorList>
    </citation>
    <scope>NUCLEOTIDE SEQUENCE</scope>
    <source>
        <strain evidence="1">ICMP 16352</strain>
    </source>
</reference>
<comment type="caution">
    <text evidence="1">The sequence shown here is derived from an EMBL/GenBank/DDBJ whole genome shotgun (WGS) entry which is preliminary data.</text>
</comment>